<evidence type="ECO:0000259" key="3">
    <source>
        <dbReference type="SMART" id="SM00829"/>
    </source>
</evidence>
<keyword evidence="1" id="KW-0521">NADP</keyword>
<accession>A0ABU3VW53</accession>
<dbReference type="PANTHER" id="PTHR44154:SF1">
    <property type="entry name" value="QUINONE OXIDOREDUCTASE"/>
    <property type="match status" value="1"/>
</dbReference>
<organism evidence="4 5">
    <name type="scientific">Marinobacter xestospongiae</name>
    <dbReference type="NCBI Taxonomy" id="994319"/>
    <lineage>
        <taxon>Bacteria</taxon>
        <taxon>Pseudomonadati</taxon>
        <taxon>Pseudomonadota</taxon>
        <taxon>Gammaproteobacteria</taxon>
        <taxon>Pseudomonadales</taxon>
        <taxon>Marinobacteraceae</taxon>
        <taxon>Marinobacter</taxon>
    </lineage>
</organism>
<evidence type="ECO:0000256" key="2">
    <source>
        <dbReference type="RuleBase" id="RU364000"/>
    </source>
</evidence>
<evidence type="ECO:0000313" key="4">
    <source>
        <dbReference type="EMBL" id="MDV2077946.1"/>
    </source>
</evidence>
<keyword evidence="2" id="KW-0560">Oxidoreductase</keyword>
<dbReference type="Pfam" id="PF08240">
    <property type="entry name" value="ADH_N"/>
    <property type="match status" value="1"/>
</dbReference>
<dbReference type="InterPro" id="IPR020843">
    <property type="entry name" value="ER"/>
</dbReference>
<protein>
    <recommendedName>
        <fullName evidence="2">Zinc-type alcohol dehydrogenase-like protein</fullName>
    </recommendedName>
</protein>
<dbReference type="Gene3D" id="3.40.50.720">
    <property type="entry name" value="NAD(P)-binding Rossmann-like Domain"/>
    <property type="match status" value="1"/>
</dbReference>
<comment type="caution">
    <text evidence="4">The sequence shown here is derived from an EMBL/GenBank/DDBJ whole genome shotgun (WGS) entry which is preliminary data.</text>
</comment>
<dbReference type="Proteomes" id="UP001269819">
    <property type="component" value="Unassembled WGS sequence"/>
</dbReference>
<evidence type="ECO:0000313" key="5">
    <source>
        <dbReference type="Proteomes" id="UP001269819"/>
    </source>
</evidence>
<dbReference type="Pfam" id="PF13602">
    <property type="entry name" value="ADH_zinc_N_2"/>
    <property type="match status" value="1"/>
</dbReference>
<dbReference type="InterPro" id="IPR014182">
    <property type="entry name" value="ADH_Zn_typ-1"/>
</dbReference>
<proteinExistence type="inferred from homology"/>
<dbReference type="InterPro" id="IPR051603">
    <property type="entry name" value="Zinc-ADH_QOR/CCCR"/>
</dbReference>
<comment type="similarity">
    <text evidence="2">Belongs to the zinc-containing alcohol dehydrogenase family. Quinone oxidoreductase subfamily.</text>
</comment>
<dbReference type="NCBIfam" id="TIGR02817">
    <property type="entry name" value="adh_fam_1"/>
    <property type="match status" value="1"/>
</dbReference>
<dbReference type="EMBL" id="JAWIIJ010000002">
    <property type="protein sequence ID" value="MDV2077946.1"/>
    <property type="molecule type" value="Genomic_DNA"/>
</dbReference>
<name>A0ABU3VW53_9GAMM</name>
<dbReference type="SUPFAM" id="SSF50129">
    <property type="entry name" value="GroES-like"/>
    <property type="match status" value="1"/>
</dbReference>
<keyword evidence="2" id="KW-0479">Metal-binding</keyword>
<dbReference type="CDD" id="cd08252">
    <property type="entry name" value="AL_MDR"/>
    <property type="match status" value="1"/>
</dbReference>
<dbReference type="InterPro" id="IPR011032">
    <property type="entry name" value="GroES-like_sf"/>
</dbReference>
<dbReference type="SUPFAM" id="SSF51735">
    <property type="entry name" value="NAD(P)-binding Rossmann-fold domains"/>
    <property type="match status" value="1"/>
</dbReference>
<evidence type="ECO:0000256" key="1">
    <source>
        <dbReference type="ARBA" id="ARBA00022857"/>
    </source>
</evidence>
<dbReference type="SMART" id="SM00829">
    <property type="entry name" value="PKS_ER"/>
    <property type="match status" value="1"/>
</dbReference>
<dbReference type="InterPro" id="IPR036291">
    <property type="entry name" value="NAD(P)-bd_dom_sf"/>
</dbReference>
<keyword evidence="2" id="KW-0862">Zinc</keyword>
<reference evidence="4 5" key="1">
    <citation type="submission" date="2023-10" db="EMBL/GenBank/DDBJ databases">
        <title>Characteristics and mechanism of a salt-tolerant marine origin heterotrophic nitrifying- aerobic denitrifying bacteria Marinobacter xestospongiae HN1.</title>
        <authorList>
            <person name="Qi R."/>
        </authorList>
    </citation>
    <scope>NUCLEOTIDE SEQUENCE [LARGE SCALE GENOMIC DNA]</scope>
    <source>
        <strain evidence="4 5">HN1</strain>
    </source>
</reference>
<dbReference type="InterPro" id="IPR013154">
    <property type="entry name" value="ADH-like_N"/>
</dbReference>
<feature type="domain" description="Enoyl reductase (ER)" evidence="3">
    <location>
        <begin position="10"/>
        <end position="341"/>
    </location>
</feature>
<dbReference type="Gene3D" id="3.90.180.10">
    <property type="entry name" value="Medium-chain alcohol dehydrogenases, catalytic domain"/>
    <property type="match status" value="1"/>
</dbReference>
<keyword evidence="5" id="KW-1185">Reference proteome</keyword>
<dbReference type="PANTHER" id="PTHR44154">
    <property type="entry name" value="QUINONE OXIDOREDUCTASE"/>
    <property type="match status" value="1"/>
</dbReference>
<sequence length="344" mass="37297">MKAIGYRTPQPIDSAEALESFDLAQPQPGPHDVLVRVAAVAVNPVDSKIRRNVTPEEGGPRILGWDAAGDVVAVGEQVTLFQPGDRVWYAGDLNRPGSNAEYQRVDERLVGRMPETLTYAEAAAMPLTTITAWELLFDRLGLARRAAGSERLLTADSPCLLVVGAGGGVGSILVQLARQLTGARVIATASRAETRDWLLTLGADHVINHHDDLADQLAGLGLDNVSHVASLNGTEQHLAALVEVLRPQGRFGLIDDPQTLDVMALKRKSISLHWEFMFTRSMFATDDRIEQHRLLTEVASLVDQGILRTTLGQHLGGLSVANLRRAHELQESGQVRGKLVLDGF</sequence>
<gene>
    <name evidence="4" type="ORF">RYS15_04595</name>
</gene>
<dbReference type="RefSeq" id="WP_248163542.1">
    <property type="nucleotide sequence ID" value="NZ_BAABBC010000028.1"/>
</dbReference>